<dbReference type="PANTHER" id="PTHR21299:SF2">
    <property type="entry name" value="CYTIDYLATE KINASE"/>
    <property type="match status" value="1"/>
</dbReference>
<dbReference type="Gene3D" id="3.40.50.300">
    <property type="entry name" value="P-loop containing nucleotide triphosphate hydrolases"/>
    <property type="match status" value="1"/>
</dbReference>
<comment type="caution">
    <text evidence="11">The sequence shown here is derived from an EMBL/GenBank/DDBJ whole genome shotgun (WGS) entry which is preliminary data.</text>
</comment>
<dbReference type="InterPro" id="IPR011994">
    <property type="entry name" value="Cytidylate_kinase_dom"/>
</dbReference>
<dbReference type="Proteomes" id="UP000053681">
    <property type="component" value="Unassembled WGS sequence"/>
</dbReference>
<evidence type="ECO:0000256" key="1">
    <source>
        <dbReference type="ARBA" id="ARBA00009427"/>
    </source>
</evidence>
<dbReference type="InterPro" id="IPR027417">
    <property type="entry name" value="P-loop_NTPase"/>
</dbReference>
<keyword evidence="3 9" id="KW-0808">Transferase</keyword>
<dbReference type="GO" id="GO:0015949">
    <property type="term" value="P:nucleobase-containing small molecule interconversion"/>
    <property type="evidence" value="ECO:0007669"/>
    <property type="project" value="TreeGrafter"/>
</dbReference>
<organism evidence="11 12">
    <name type="scientific">Priestia veravalensis</name>
    <dbReference type="NCBI Taxonomy" id="1414648"/>
    <lineage>
        <taxon>Bacteria</taxon>
        <taxon>Bacillati</taxon>
        <taxon>Bacillota</taxon>
        <taxon>Bacilli</taxon>
        <taxon>Bacillales</taxon>
        <taxon>Bacillaceae</taxon>
        <taxon>Priestia</taxon>
    </lineage>
</organism>
<dbReference type="AlphaFoldDB" id="A0A0V8JRB8"/>
<evidence type="ECO:0000313" key="11">
    <source>
        <dbReference type="EMBL" id="KSU89521.1"/>
    </source>
</evidence>
<dbReference type="EMBL" id="LNQP01000004">
    <property type="protein sequence ID" value="KSU89521.1"/>
    <property type="molecule type" value="Genomic_DNA"/>
</dbReference>
<dbReference type="GO" id="GO:0006220">
    <property type="term" value="P:pyrimidine nucleotide metabolic process"/>
    <property type="evidence" value="ECO:0007669"/>
    <property type="project" value="UniProtKB-UniRule"/>
</dbReference>
<sequence>MEKRISIAIDGPAAAGKSTVAKIIAENLSYIYVDTGAMYRALTYQAQQQGVKLESEEALLRLLNETEIELKPSENGQIVSVNGKEVTNEIRSAEVTNSVSIVAKHRSVREEMVVRQQKLAQNGGVVMDGRDIGTHVLPHAEVKIFLLASVEERAQRRHEENVRKGFPSNLEQHKIDIARRDKIDSEREVAPLKKADDAIEIDTTALSIEGVVEKILSIIHERVGML</sequence>
<evidence type="ECO:0000256" key="2">
    <source>
        <dbReference type="ARBA" id="ARBA00022490"/>
    </source>
</evidence>
<name>A0A0V8JRB8_9BACI</name>
<evidence type="ECO:0000256" key="7">
    <source>
        <dbReference type="ARBA" id="ARBA00047615"/>
    </source>
</evidence>
<dbReference type="NCBIfam" id="TIGR00017">
    <property type="entry name" value="cmk"/>
    <property type="match status" value="1"/>
</dbReference>
<dbReference type="HAMAP" id="MF_00238">
    <property type="entry name" value="Cytidyl_kinase_type1"/>
    <property type="match status" value="1"/>
</dbReference>
<dbReference type="SUPFAM" id="SSF52540">
    <property type="entry name" value="P-loop containing nucleoside triphosphate hydrolases"/>
    <property type="match status" value="1"/>
</dbReference>
<dbReference type="GO" id="GO:0036430">
    <property type="term" value="F:CMP kinase activity"/>
    <property type="evidence" value="ECO:0007669"/>
    <property type="project" value="RHEA"/>
</dbReference>
<comment type="subcellular location">
    <subcellularLocation>
        <location evidence="9">Cytoplasm</location>
    </subcellularLocation>
</comment>
<evidence type="ECO:0000256" key="3">
    <source>
        <dbReference type="ARBA" id="ARBA00022679"/>
    </source>
</evidence>
<dbReference type="GO" id="GO:0036431">
    <property type="term" value="F:dCMP kinase activity"/>
    <property type="evidence" value="ECO:0007669"/>
    <property type="project" value="InterPro"/>
</dbReference>
<evidence type="ECO:0000259" key="10">
    <source>
        <dbReference type="Pfam" id="PF02224"/>
    </source>
</evidence>
<dbReference type="RefSeq" id="WP_025908369.1">
    <property type="nucleotide sequence ID" value="NZ_KQ758627.1"/>
</dbReference>
<proteinExistence type="inferred from homology"/>
<dbReference type="InterPro" id="IPR003136">
    <property type="entry name" value="Cytidylate_kin"/>
</dbReference>
<dbReference type="PANTHER" id="PTHR21299">
    <property type="entry name" value="CYTIDYLATE KINASE/PANTOATE-BETA-ALANINE LIGASE"/>
    <property type="match status" value="1"/>
</dbReference>
<dbReference type="EC" id="2.7.4.25" evidence="9"/>
<evidence type="ECO:0000313" key="12">
    <source>
        <dbReference type="Proteomes" id="UP000053681"/>
    </source>
</evidence>
<comment type="catalytic activity">
    <reaction evidence="8 9">
        <text>CMP + ATP = CDP + ADP</text>
        <dbReference type="Rhea" id="RHEA:11600"/>
        <dbReference type="ChEBI" id="CHEBI:30616"/>
        <dbReference type="ChEBI" id="CHEBI:58069"/>
        <dbReference type="ChEBI" id="CHEBI:60377"/>
        <dbReference type="ChEBI" id="CHEBI:456216"/>
        <dbReference type="EC" id="2.7.4.25"/>
    </reaction>
</comment>
<dbReference type="CDD" id="cd02020">
    <property type="entry name" value="CMPK"/>
    <property type="match status" value="1"/>
</dbReference>
<dbReference type="Pfam" id="PF02224">
    <property type="entry name" value="Cytidylate_kin"/>
    <property type="match status" value="1"/>
</dbReference>
<feature type="domain" description="Cytidylate kinase" evidence="10">
    <location>
        <begin position="7"/>
        <end position="220"/>
    </location>
</feature>
<evidence type="ECO:0000256" key="8">
    <source>
        <dbReference type="ARBA" id="ARBA00048478"/>
    </source>
</evidence>
<dbReference type="GO" id="GO:0005829">
    <property type="term" value="C:cytosol"/>
    <property type="evidence" value="ECO:0007669"/>
    <property type="project" value="TreeGrafter"/>
</dbReference>
<dbReference type="FunFam" id="3.40.50.300:FF:000484">
    <property type="entry name" value="Cytidylate kinase"/>
    <property type="match status" value="1"/>
</dbReference>
<keyword evidence="4 9" id="KW-0547">Nucleotide-binding</keyword>
<gene>
    <name evidence="9" type="primary">cmk</name>
    <name evidence="11" type="ORF">AS180_01555</name>
</gene>
<evidence type="ECO:0000256" key="6">
    <source>
        <dbReference type="ARBA" id="ARBA00022840"/>
    </source>
</evidence>
<keyword evidence="12" id="KW-1185">Reference proteome</keyword>
<keyword evidence="2 9" id="KW-0963">Cytoplasm</keyword>
<protein>
    <recommendedName>
        <fullName evidence="9">Cytidylate kinase</fullName>
        <shortName evidence="9">CK</shortName>
        <ecNumber evidence="9">2.7.4.25</ecNumber>
    </recommendedName>
    <alternativeName>
        <fullName evidence="9">Cytidine monophosphate kinase</fullName>
        <shortName evidence="9">CMP kinase</shortName>
    </alternativeName>
</protein>
<keyword evidence="5 9" id="KW-0418">Kinase</keyword>
<evidence type="ECO:0000256" key="9">
    <source>
        <dbReference type="HAMAP-Rule" id="MF_00238"/>
    </source>
</evidence>
<comment type="catalytic activity">
    <reaction evidence="7 9">
        <text>dCMP + ATP = dCDP + ADP</text>
        <dbReference type="Rhea" id="RHEA:25094"/>
        <dbReference type="ChEBI" id="CHEBI:30616"/>
        <dbReference type="ChEBI" id="CHEBI:57566"/>
        <dbReference type="ChEBI" id="CHEBI:58593"/>
        <dbReference type="ChEBI" id="CHEBI:456216"/>
        <dbReference type="EC" id="2.7.4.25"/>
    </reaction>
</comment>
<keyword evidence="6 9" id="KW-0067">ATP-binding</keyword>
<accession>A0A0V8JRB8</accession>
<feature type="binding site" evidence="9">
    <location>
        <begin position="11"/>
        <end position="19"/>
    </location>
    <ligand>
        <name>ATP</name>
        <dbReference type="ChEBI" id="CHEBI:30616"/>
    </ligand>
</feature>
<evidence type="ECO:0000256" key="5">
    <source>
        <dbReference type="ARBA" id="ARBA00022777"/>
    </source>
</evidence>
<dbReference type="GO" id="GO:0005524">
    <property type="term" value="F:ATP binding"/>
    <property type="evidence" value="ECO:0007669"/>
    <property type="project" value="UniProtKB-UniRule"/>
</dbReference>
<evidence type="ECO:0000256" key="4">
    <source>
        <dbReference type="ARBA" id="ARBA00022741"/>
    </source>
</evidence>
<reference evidence="11 12" key="1">
    <citation type="submission" date="2015-11" db="EMBL/GenBank/DDBJ databases">
        <title>Bacillus caseinolyticus sp nov.</title>
        <authorList>
            <person name="Dastager S.G."/>
            <person name="Mawlankar R."/>
        </authorList>
    </citation>
    <scope>NUCLEOTIDE SEQUENCE [LARGE SCALE GENOMIC DNA]</scope>
    <source>
        <strain evidence="11 12">SGD-V-76</strain>
    </source>
</reference>
<comment type="similarity">
    <text evidence="1 9">Belongs to the cytidylate kinase family. Type 1 subfamily.</text>
</comment>